<evidence type="ECO:0000313" key="1">
    <source>
        <dbReference type="EMBL" id="GJT83931.1"/>
    </source>
</evidence>
<keyword evidence="2" id="KW-1185">Reference proteome</keyword>
<evidence type="ECO:0008006" key="3">
    <source>
        <dbReference type="Google" id="ProtNLM"/>
    </source>
</evidence>
<sequence>MRCLNSSKSITVDTVPGDKLVSWMFKATKRTAMSSAEARTAEFMDRGVKSLKRSKIVLAQFRWDSKRGPEFTWERKDRMRSKCPQLFVDSANASSN</sequence>
<evidence type="ECO:0000313" key="2">
    <source>
        <dbReference type="Proteomes" id="UP001151760"/>
    </source>
</evidence>
<dbReference type="EMBL" id="BQNB010019306">
    <property type="protein sequence ID" value="GJT83931.1"/>
    <property type="molecule type" value="Genomic_DNA"/>
</dbReference>
<dbReference type="Proteomes" id="UP001151760">
    <property type="component" value="Unassembled WGS sequence"/>
</dbReference>
<protein>
    <recommendedName>
        <fullName evidence="3">Reverse transcriptase domain-containing protein</fullName>
    </recommendedName>
</protein>
<gene>
    <name evidence="1" type="ORF">Tco_1058273</name>
</gene>
<comment type="caution">
    <text evidence="1">The sequence shown here is derived from an EMBL/GenBank/DDBJ whole genome shotgun (WGS) entry which is preliminary data.</text>
</comment>
<proteinExistence type="predicted"/>
<reference evidence="1" key="1">
    <citation type="journal article" date="2022" name="Int. J. Mol. Sci.">
        <title>Draft Genome of Tanacetum Coccineum: Genomic Comparison of Closely Related Tanacetum-Family Plants.</title>
        <authorList>
            <person name="Yamashiro T."/>
            <person name="Shiraishi A."/>
            <person name="Nakayama K."/>
            <person name="Satake H."/>
        </authorList>
    </citation>
    <scope>NUCLEOTIDE SEQUENCE</scope>
</reference>
<reference evidence="1" key="2">
    <citation type="submission" date="2022-01" db="EMBL/GenBank/DDBJ databases">
        <authorList>
            <person name="Yamashiro T."/>
            <person name="Shiraishi A."/>
            <person name="Satake H."/>
            <person name="Nakayama K."/>
        </authorList>
    </citation>
    <scope>NUCLEOTIDE SEQUENCE</scope>
</reference>
<accession>A0ABQ5H7Q4</accession>
<name>A0ABQ5H7Q4_9ASTR</name>
<organism evidence="1 2">
    <name type="scientific">Tanacetum coccineum</name>
    <dbReference type="NCBI Taxonomy" id="301880"/>
    <lineage>
        <taxon>Eukaryota</taxon>
        <taxon>Viridiplantae</taxon>
        <taxon>Streptophyta</taxon>
        <taxon>Embryophyta</taxon>
        <taxon>Tracheophyta</taxon>
        <taxon>Spermatophyta</taxon>
        <taxon>Magnoliopsida</taxon>
        <taxon>eudicotyledons</taxon>
        <taxon>Gunneridae</taxon>
        <taxon>Pentapetalae</taxon>
        <taxon>asterids</taxon>
        <taxon>campanulids</taxon>
        <taxon>Asterales</taxon>
        <taxon>Asteraceae</taxon>
        <taxon>Asteroideae</taxon>
        <taxon>Anthemideae</taxon>
        <taxon>Anthemidinae</taxon>
        <taxon>Tanacetum</taxon>
    </lineage>
</organism>